<name>A0ABW3K7B0_9BACT</name>
<dbReference type="InterPro" id="IPR051274">
    <property type="entry name" value="3-5_Exoribonuclease"/>
</dbReference>
<comment type="caution">
    <text evidence="5">The sequence shown here is derived from an EMBL/GenBank/DDBJ whole genome shotgun (WGS) entry which is preliminary data.</text>
</comment>
<reference evidence="6" key="1">
    <citation type="journal article" date="2019" name="Int. J. Syst. Evol. Microbiol.">
        <title>The Global Catalogue of Microorganisms (GCM) 10K type strain sequencing project: providing services to taxonomists for standard genome sequencing and annotation.</title>
        <authorList>
            <consortium name="The Broad Institute Genomics Platform"/>
            <consortium name="The Broad Institute Genome Sequencing Center for Infectious Disease"/>
            <person name="Wu L."/>
            <person name="Ma J."/>
        </authorList>
    </citation>
    <scope>NUCLEOTIDE SEQUENCE [LARGE SCALE GENOMIC DNA]</scope>
    <source>
        <strain evidence="6">CCUG 58938</strain>
    </source>
</reference>
<evidence type="ECO:0000256" key="3">
    <source>
        <dbReference type="ARBA" id="ARBA00022839"/>
    </source>
</evidence>
<proteinExistence type="predicted"/>
<keyword evidence="3 5" id="KW-0269">Exonuclease</keyword>
<accession>A0ABW3K7B0</accession>
<dbReference type="PANTHER" id="PTHR23044">
    <property type="entry name" value="3'-5' EXONUCLEASE ERI1-RELATED"/>
    <property type="match status" value="1"/>
</dbReference>
<evidence type="ECO:0000259" key="4">
    <source>
        <dbReference type="SMART" id="SM00479"/>
    </source>
</evidence>
<keyword evidence="1" id="KW-0540">Nuclease</keyword>
<dbReference type="Gene3D" id="3.30.420.10">
    <property type="entry name" value="Ribonuclease H-like superfamily/Ribonuclease H"/>
    <property type="match status" value="1"/>
</dbReference>
<keyword evidence="6" id="KW-1185">Reference proteome</keyword>
<evidence type="ECO:0000313" key="6">
    <source>
        <dbReference type="Proteomes" id="UP001597112"/>
    </source>
</evidence>
<dbReference type="Pfam" id="PF00929">
    <property type="entry name" value="RNase_T"/>
    <property type="match status" value="1"/>
</dbReference>
<dbReference type="RefSeq" id="WP_377582743.1">
    <property type="nucleotide sequence ID" value="NZ_JBHTKA010000008.1"/>
</dbReference>
<dbReference type="InterPro" id="IPR013520">
    <property type="entry name" value="Ribonucl_H"/>
</dbReference>
<keyword evidence="2" id="KW-0378">Hydrolase</keyword>
<dbReference type="CDD" id="cd06133">
    <property type="entry name" value="ERI-1_3'hExo_like"/>
    <property type="match status" value="1"/>
</dbReference>
<dbReference type="InterPro" id="IPR012337">
    <property type="entry name" value="RNaseH-like_sf"/>
</dbReference>
<dbReference type="Proteomes" id="UP001597112">
    <property type="component" value="Unassembled WGS sequence"/>
</dbReference>
<feature type="domain" description="Exonuclease" evidence="4">
    <location>
        <begin position="2"/>
        <end position="179"/>
    </location>
</feature>
<protein>
    <submittedName>
        <fullName evidence="5">Exonuclease domain-containing protein</fullName>
    </submittedName>
</protein>
<dbReference type="GO" id="GO:0004527">
    <property type="term" value="F:exonuclease activity"/>
    <property type="evidence" value="ECO:0007669"/>
    <property type="project" value="UniProtKB-KW"/>
</dbReference>
<evidence type="ECO:0000256" key="1">
    <source>
        <dbReference type="ARBA" id="ARBA00022722"/>
    </source>
</evidence>
<dbReference type="InterPro" id="IPR036397">
    <property type="entry name" value="RNaseH_sf"/>
</dbReference>
<organism evidence="5 6">
    <name type="scientific">Ohtaekwangia kribbensis</name>
    <dbReference type="NCBI Taxonomy" id="688913"/>
    <lineage>
        <taxon>Bacteria</taxon>
        <taxon>Pseudomonadati</taxon>
        <taxon>Bacteroidota</taxon>
        <taxon>Cytophagia</taxon>
        <taxon>Cytophagales</taxon>
        <taxon>Fulvivirgaceae</taxon>
        <taxon>Ohtaekwangia</taxon>
    </lineage>
</organism>
<dbReference type="SUPFAM" id="SSF53098">
    <property type="entry name" value="Ribonuclease H-like"/>
    <property type="match status" value="1"/>
</dbReference>
<dbReference type="InterPro" id="IPR047201">
    <property type="entry name" value="ERI-1_3'hExo-like"/>
</dbReference>
<evidence type="ECO:0000256" key="2">
    <source>
        <dbReference type="ARBA" id="ARBA00022801"/>
    </source>
</evidence>
<dbReference type="EMBL" id="JBHTKA010000008">
    <property type="protein sequence ID" value="MFD1002029.1"/>
    <property type="molecule type" value="Genomic_DNA"/>
</dbReference>
<gene>
    <name evidence="5" type="ORF">ACFQ21_22075</name>
</gene>
<dbReference type="SMART" id="SM00479">
    <property type="entry name" value="EXOIII"/>
    <property type="match status" value="1"/>
</dbReference>
<sequence length="184" mass="21424">MNYIVFDLEATCWEGVDVGQNEIIEIGAVKINDQKQIISEFERFVKPLKYPILSDFCMSLTSITQEDVNNAEYFNTVAEEFKDWIGYGAENYILCSWGLYDKKQFESDCQLFSMDTDWVLPHVNLKQQHGSIRKLQRAIGMKNALHLEGIPLEGTHHRGIDDARNIAKIFLRYFDKWSFETNKV</sequence>
<dbReference type="PANTHER" id="PTHR23044:SF61">
    <property type="entry name" value="3'-5' EXORIBONUCLEASE 1-RELATED"/>
    <property type="match status" value="1"/>
</dbReference>
<evidence type="ECO:0000313" key="5">
    <source>
        <dbReference type="EMBL" id="MFD1002029.1"/>
    </source>
</evidence>